<feature type="transmembrane region" description="Helical" evidence="1">
    <location>
        <begin position="105"/>
        <end position="126"/>
    </location>
</feature>
<reference evidence="2" key="1">
    <citation type="submission" date="2021-02" db="EMBL/GenBank/DDBJ databases">
        <authorList>
            <person name="Dougan E. K."/>
            <person name="Rhodes N."/>
            <person name="Thang M."/>
            <person name="Chan C."/>
        </authorList>
    </citation>
    <scope>NUCLEOTIDE SEQUENCE</scope>
</reference>
<dbReference type="AlphaFoldDB" id="A0A812PUM7"/>
<dbReference type="EMBL" id="CAJNIZ010014213">
    <property type="protein sequence ID" value="CAE7359211.1"/>
    <property type="molecule type" value="Genomic_DNA"/>
</dbReference>
<evidence type="ECO:0000313" key="2">
    <source>
        <dbReference type="EMBL" id="CAE7359211.1"/>
    </source>
</evidence>
<keyword evidence="1" id="KW-0472">Membrane</keyword>
<name>A0A812PUM7_SYMPI</name>
<protein>
    <submittedName>
        <fullName evidence="2">Uncharacterized protein</fullName>
    </submittedName>
</protein>
<organism evidence="2 3">
    <name type="scientific">Symbiodinium pilosum</name>
    <name type="common">Dinoflagellate</name>
    <dbReference type="NCBI Taxonomy" id="2952"/>
    <lineage>
        <taxon>Eukaryota</taxon>
        <taxon>Sar</taxon>
        <taxon>Alveolata</taxon>
        <taxon>Dinophyceae</taxon>
        <taxon>Suessiales</taxon>
        <taxon>Symbiodiniaceae</taxon>
        <taxon>Symbiodinium</taxon>
    </lineage>
</organism>
<comment type="caution">
    <text evidence="2">The sequence shown here is derived from an EMBL/GenBank/DDBJ whole genome shotgun (WGS) entry which is preliminary data.</text>
</comment>
<feature type="transmembrane region" description="Helical" evidence="1">
    <location>
        <begin position="78"/>
        <end position="99"/>
    </location>
</feature>
<feature type="transmembrane region" description="Helical" evidence="1">
    <location>
        <begin position="242"/>
        <end position="262"/>
    </location>
</feature>
<proteinExistence type="predicted"/>
<accession>A0A812PUM7</accession>
<sequence>MVICVSSCPQTATDGTFKLPDGPMGKDFVRPAYPTANIYGQLCLPLDLELARLIISVKSVQTEMYKALGVIFTSSDGILLVLSVPFVTSGIYLIALYYIPTAATTLAFSITAVTLALVGVLMDLDLSVMKDIPLFKETHPLMLMMQPYFRTCCYLGSGLFFIVLATAISAMARAHAVFRECVAAIFDPNVLVTVFTSMGLSVVRIAFILHVCRQLALLMSIVEPYEVELQLFGEVHFVPRTAWSPFFLKGVFFYVFGTFWTLEFLSFSNKYITAQILCANYFHLKARNVQMQAAYCEIAWVWGVGFREGRARVLWALHWY</sequence>
<gene>
    <name evidence="2" type="ORF">SPIL2461_LOCUS8578</name>
</gene>
<keyword evidence="1" id="KW-0812">Transmembrane</keyword>
<feature type="transmembrane region" description="Helical" evidence="1">
    <location>
        <begin position="147"/>
        <end position="170"/>
    </location>
</feature>
<keyword evidence="1" id="KW-1133">Transmembrane helix</keyword>
<evidence type="ECO:0000256" key="1">
    <source>
        <dbReference type="SAM" id="Phobius"/>
    </source>
</evidence>
<evidence type="ECO:0000313" key="3">
    <source>
        <dbReference type="Proteomes" id="UP000649617"/>
    </source>
</evidence>
<keyword evidence="3" id="KW-1185">Reference proteome</keyword>
<dbReference type="OrthoDB" id="420519at2759"/>
<dbReference type="Proteomes" id="UP000649617">
    <property type="component" value="Unassembled WGS sequence"/>
</dbReference>